<dbReference type="Proteomes" id="UP000053989">
    <property type="component" value="Unassembled WGS sequence"/>
</dbReference>
<feature type="chain" id="PRO_5002163809" description="HAT C-terminal dimerisation domain-containing protein" evidence="1">
    <location>
        <begin position="21"/>
        <end position="133"/>
    </location>
</feature>
<reference evidence="3" key="2">
    <citation type="submission" date="2015-01" db="EMBL/GenBank/DDBJ databases">
        <title>Evolutionary Origins and Diversification of the Mycorrhizal Mutualists.</title>
        <authorList>
            <consortium name="DOE Joint Genome Institute"/>
            <consortium name="Mycorrhizal Genomics Consortium"/>
            <person name="Kohler A."/>
            <person name="Kuo A."/>
            <person name="Nagy L.G."/>
            <person name="Floudas D."/>
            <person name="Copeland A."/>
            <person name="Barry K.W."/>
            <person name="Cichocki N."/>
            <person name="Veneault-Fourrey C."/>
            <person name="LaButti K."/>
            <person name="Lindquist E.A."/>
            <person name="Lipzen A."/>
            <person name="Lundell T."/>
            <person name="Morin E."/>
            <person name="Murat C."/>
            <person name="Riley R."/>
            <person name="Ohm R."/>
            <person name="Sun H."/>
            <person name="Tunlid A."/>
            <person name="Henrissat B."/>
            <person name="Grigoriev I.V."/>
            <person name="Hibbett D.S."/>
            <person name="Martin F."/>
        </authorList>
    </citation>
    <scope>NUCLEOTIDE SEQUENCE [LARGE SCALE GENOMIC DNA]</scope>
    <source>
        <strain evidence="3">Foug A</strain>
    </source>
</reference>
<feature type="non-terminal residue" evidence="2">
    <location>
        <position position="1"/>
    </location>
</feature>
<keyword evidence="3" id="KW-1185">Reference proteome</keyword>
<reference evidence="2 3" key="1">
    <citation type="submission" date="2014-04" db="EMBL/GenBank/DDBJ databases">
        <authorList>
            <consortium name="DOE Joint Genome Institute"/>
            <person name="Kuo A."/>
            <person name="Kohler A."/>
            <person name="Nagy L.G."/>
            <person name="Floudas D."/>
            <person name="Copeland A."/>
            <person name="Barry K.W."/>
            <person name="Cichocki N."/>
            <person name="Veneault-Fourrey C."/>
            <person name="LaButti K."/>
            <person name="Lindquist E.A."/>
            <person name="Lipzen A."/>
            <person name="Lundell T."/>
            <person name="Morin E."/>
            <person name="Murat C."/>
            <person name="Sun H."/>
            <person name="Tunlid A."/>
            <person name="Henrissat B."/>
            <person name="Grigoriev I.V."/>
            <person name="Hibbett D.S."/>
            <person name="Martin F."/>
            <person name="Nordberg H.P."/>
            <person name="Cantor M.N."/>
            <person name="Hua S.X."/>
        </authorList>
    </citation>
    <scope>NUCLEOTIDE SEQUENCE [LARGE SCALE GENOMIC DNA]</scope>
    <source>
        <strain evidence="2 3">Foug A</strain>
    </source>
</reference>
<gene>
    <name evidence="2" type="ORF">SCLCIDRAFT_111466</name>
</gene>
<dbReference type="InParanoid" id="A0A0C3EDT3"/>
<evidence type="ECO:0000256" key="1">
    <source>
        <dbReference type="SAM" id="SignalP"/>
    </source>
</evidence>
<accession>A0A0C3EDT3</accession>
<dbReference type="AlphaFoldDB" id="A0A0C3EDT3"/>
<dbReference type="InterPro" id="IPR012337">
    <property type="entry name" value="RNaseH-like_sf"/>
</dbReference>
<proteinExistence type="predicted"/>
<dbReference type="STRING" id="1036808.A0A0C3EDT3"/>
<dbReference type="SUPFAM" id="SSF53098">
    <property type="entry name" value="Ribonuclease H-like"/>
    <property type="match status" value="1"/>
</dbReference>
<evidence type="ECO:0000313" key="2">
    <source>
        <dbReference type="EMBL" id="KIM66071.1"/>
    </source>
</evidence>
<dbReference type="HOGENOM" id="CLU_099691_1_0_1"/>
<sequence length="133" mass="15557">LHKLSFKIIHLTTLILLVWHEILKDLWMKVSCMPRDVTTQWNSLFNLLEYALKHQKAIDLVMQWHELGMRDLELSDNEWELVKQLHSILKILKDAAFFFLCSTPTLAVVIPAMDHINMEFTTSACNKKLLPSI</sequence>
<keyword evidence="1" id="KW-0732">Signal</keyword>
<name>A0A0C3EDT3_9AGAM</name>
<evidence type="ECO:0000313" key="3">
    <source>
        <dbReference type="Proteomes" id="UP000053989"/>
    </source>
</evidence>
<evidence type="ECO:0008006" key="4">
    <source>
        <dbReference type="Google" id="ProtNLM"/>
    </source>
</evidence>
<dbReference type="EMBL" id="KN822019">
    <property type="protein sequence ID" value="KIM66071.1"/>
    <property type="molecule type" value="Genomic_DNA"/>
</dbReference>
<feature type="signal peptide" evidence="1">
    <location>
        <begin position="1"/>
        <end position="20"/>
    </location>
</feature>
<organism evidence="2 3">
    <name type="scientific">Scleroderma citrinum Foug A</name>
    <dbReference type="NCBI Taxonomy" id="1036808"/>
    <lineage>
        <taxon>Eukaryota</taxon>
        <taxon>Fungi</taxon>
        <taxon>Dikarya</taxon>
        <taxon>Basidiomycota</taxon>
        <taxon>Agaricomycotina</taxon>
        <taxon>Agaricomycetes</taxon>
        <taxon>Agaricomycetidae</taxon>
        <taxon>Boletales</taxon>
        <taxon>Sclerodermatineae</taxon>
        <taxon>Sclerodermataceae</taxon>
        <taxon>Scleroderma</taxon>
    </lineage>
</organism>
<protein>
    <recommendedName>
        <fullName evidence="4">HAT C-terminal dimerisation domain-containing protein</fullName>
    </recommendedName>
</protein>
<dbReference type="OrthoDB" id="3252425at2759"/>